<evidence type="ECO:0000313" key="6">
    <source>
        <dbReference type="EMBL" id="MBS9720149.1"/>
    </source>
</evidence>
<dbReference type="Pfam" id="PF00072">
    <property type="entry name" value="Response_reg"/>
    <property type="match status" value="1"/>
</dbReference>
<gene>
    <name evidence="6" type="ORF">JYU29_05545</name>
</gene>
<dbReference type="InterPro" id="IPR001789">
    <property type="entry name" value="Sig_transdc_resp-reg_receiver"/>
</dbReference>
<accession>A0ABS5RVA0</accession>
<organism evidence="6 7">
    <name type="scientific">Tianweitania aestuarii</name>
    <dbReference type="NCBI Taxonomy" id="2814886"/>
    <lineage>
        <taxon>Bacteria</taxon>
        <taxon>Pseudomonadati</taxon>
        <taxon>Pseudomonadota</taxon>
        <taxon>Alphaproteobacteria</taxon>
        <taxon>Hyphomicrobiales</taxon>
        <taxon>Phyllobacteriaceae</taxon>
        <taxon>Tianweitania</taxon>
    </lineage>
</organism>
<feature type="domain" description="Response regulatory" evidence="5">
    <location>
        <begin position="8"/>
        <end position="122"/>
    </location>
</feature>
<keyword evidence="1 4" id="KW-0597">Phosphoprotein</keyword>
<evidence type="ECO:0000256" key="4">
    <source>
        <dbReference type="PROSITE-ProRule" id="PRU00169"/>
    </source>
</evidence>
<protein>
    <submittedName>
        <fullName evidence="6">Response regulator</fullName>
    </submittedName>
</protein>
<evidence type="ECO:0000313" key="7">
    <source>
        <dbReference type="Proteomes" id="UP001297272"/>
    </source>
</evidence>
<dbReference type="PANTHER" id="PTHR44591">
    <property type="entry name" value="STRESS RESPONSE REGULATOR PROTEIN 1"/>
    <property type="match status" value="1"/>
</dbReference>
<dbReference type="SUPFAM" id="SSF52172">
    <property type="entry name" value="CheY-like"/>
    <property type="match status" value="1"/>
</dbReference>
<keyword evidence="7" id="KW-1185">Reference proteome</keyword>
<dbReference type="InterPro" id="IPR050595">
    <property type="entry name" value="Bact_response_regulator"/>
</dbReference>
<evidence type="ECO:0000259" key="5">
    <source>
        <dbReference type="PROSITE" id="PS50110"/>
    </source>
</evidence>
<comment type="caution">
    <text evidence="6">The sequence shown here is derived from an EMBL/GenBank/DDBJ whole genome shotgun (WGS) entry which is preliminary data.</text>
</comment>
<sequence>MSDDYSPFALVVDDDVFIRMDAASILEDAGFRTYQAGTAAEAIEILHHAGESIQLLFSDVVMPGGRDGFWLARECSSRWPHIGILLSSGHVRPKPGDLPAGAEFVDKPFSAEIVQHRVSQILPDGAKPEPLKAAVAR</sequence>
<evidence type="ECO:0000256" key="3">
    <source>
        <dbReference type="ARBA" id="ARBA00023163"/>
    </source>
</evidence>
<keyword evidence="2" id="KW-0805">Transcription regulation</keyword>
<dbReference type="InterPro" id="IPR011006">
    <property type="entry name" value="CheY-like_superfamily"/>
</dbReference>
<dbReference type="Proteomes" id="UP001297272">
    <property type="component" value="Unassembled WGS sequence"/>
</dbReference>
<dbReference type="Gene3D" id="3.40.50.2300">
    <property type="match status" value="1"/>
</dbReference>
<name>A0ABS5RVA0_9HYPH</name>
<evidence type="ECO:0000256" key="1">
    <source>
        <dbReference type="ARBA" id="ARBA00022553"/>
    </source>
</evidence>
<dbReference type="SMART" id="SM00448">
    <property type="entry name" value="REC"/>
    <property type="match status" value="1"/>
</dbReference>
<reference evidence="6 7" key="1">
    <citation type="submission" date="2021-03" db="EMBL/GenBank/DDBJ databases">
        <title>Tianweitania aestuarii sp. nov., isolated from a tidal flat.</title>
        <authorList>
            <person name="Park S."/>
            <person name="Yoon J.-H."/>
        </authorList>
    </citation>
    <scope>NUCLEOTIDE SEQUENCE [LARGE SCALE GENOMIC DNA]</scope>
    <source>
        <strain evidence="6 7">BSSL-BM11</strain>
    </source>
</reference>
<evidence type="ECO:0000256" key="2">
    <source>
        <dbReference type="ARBA" id="ARBA00023015"/>
    </source>
</evidence>
<feature type="modified residue" description="4-aspartylphosphate" evidence="4">
    <location>
        <position position="59"/>
    </location>
</feature>
<dbReference type="EMBL" id="JAFMNX010000001">
    <property type="protein sequence ID" value="MBS9720149.1"/>
    <property type="molecule type" value="Genomic_DNA"/>
</dbReference>
<proteinExistence type="predicted"/>
<dbReference type="RefSeq" id="WP_213983704.1">
    <property type="nucleotide sequence ID" value="NZ_JAFMNX010000001.1"/>
</dbReference>
<dbReference type="PANTHER" id="PTHR44591:SF3">
    <property type="entry name" value="RESPONSE REGULATORY DOMAIN-CONTAINING PROTEIN"/>
    <property type="match status" value="1"/>
</dbReference>
<keyword evidence="3" id="KW-0804">Transcription</keyword>
<dbReference type="PROSITE" id="PS50110">
    <property type="entry name" value="RESPONSE_REGULATORY"/>
    <property type="match status" value="1"/>
</dbReference>